<sequence length="159" mass="15633">MKLPKALPLLVATLVMSSTVSAQVIAPLSATKDVTVDANLTSACVFTTATAVSLTAVYPAFSADPVEPNDTVSVQCTRGGGTPSVNFAGGALGVVGGLVFQLSAAWTSGAAGAAPAGALITDLGSPRTGTFLVKASFPAGQAGTTGATTPVTKQMTLTF</sequence>
<evidence type="ECO:0000256" key="1">
    <source>
        <dbReference type="SAM" id="SignalP"/>
    </source>
</evidence>
<evidence type="ECO:0000313" key="4">
    <source>
        <dbReference type="Proteomes" id="UP000521868"/>
    </source>
</evidence>
<comment type="caution">
    <text evidence="3">The sequence shown here is derived from an EMBL/GenBank/DDBJ whole genome shotgun (WGS) entry which is preliminary data.</text>
</comment>
<name>A0A7X6DIF8_9BURK</name>
<dbReference type="RefSeq" id="WP_168108895.1">
    <property type="nucleotide sequence ID" value="NZ_VTOX01000007.1"/>
</dbReference>
<feature type="chain" id="PRO_5031051023" description="Spore coat protein U/FanG domain-containing protein" evidence="1">
    <location>
        <begin position="23"/>
        <end position="159"/>
    </location>
</feature>
<feature type="signal peptide" evidence="1">
    <location>
        <begin position="1"/>
        <end position="22"/>
    </location>
</feature>
<dbReference type="AlphaFoldDB" id="A0A7X6DIF8"/>
<dbReference type="Proteomes" id="UP000521868">
    <property type="component" value="Unassembled WGS sequence"/>
</dbReference>
<protein>
    <recommendedName>
        <fullName evidence="2">Spore coat protein U/FanG domain-containing protein</fullName>
    </recommendedName>
</protein>
<dbReference type="Pfam" id="PF05229">
    <property type="entry name" value="SCPU"/>
    <property type="match status" value="1"/>
</dbReference>
<keyword evidence="4" id="KW-1185">Reference proteome</keyword>
<evidence type="ECO:0000259" key="2">
    <source>
        <dbReference type="Pfam" id="PF05229"/>
    </source>
</evidence>
<organism evidence="3 4">
    <name type="scientific">Ramlibacter lithotrophicus</name>
    <dbReference type="NCBI Taxonomy" id="2606681"/>
    <lineage>
        <taxon>Bacteria</taxon>
        <taxon>Pseudomonadati</taxon>
        <taxon>Pseudomonadota</taxon>
        <taxon>Betaproteobacteria</taxon>
        <taxon>Burkholderiales</taxon>
        <taxon>Comamonadaceae</taxon>
        <taxon>Ramlibacter</taxon>
    </lineage>
</organism>
<accession>A0A7X6DIF8</accession>
<evidence type="ECO:0000313" key="3">
    <source>
        <dbReference type="EMBL" id="NKE67767.1"/>
    </source>
</evidence>
<feature type="domain" description="Spore coat protein U/FanG" evidence="2">
    <location>
        <begin position="31"/>
        <end position="92"/>
    </location>
</feature>
<keyword evidence="1" id="KW-0732">Signal</keyword>
<dbReference type="InterPro" id="IPR007893">
    <property type="entry name" value="Spore_coat_U/FanG"/>
</dbReference>
<gene>
    <name evidence="3" type="ORF">RAMLITH_18250</name>
</gene>
<reference evidence="3 4" key="1">
    <citation type="journal article" date="2020" name="Nature">
        <title>Bacterial chemolithoautotrophy via manganese oxidation.</title>
        <authorList>
            <person name="Yu H."/>
            <person name="Leadbetter J.R."/>
        </authorList>
    </citation>
    <scope>NUCLEOTIDE SEQUENCE [LARGE SCALE GENOMIC DNA]</scope>
    <source>
        <strain evidence="3 4">RBP-1</strain>
    </source>
</reference>
<proteinExistence type="predicted"/>
<dbReference type="EMBL" id="VTOX01000007">
    <property type="protein sequence ID" value="NKE67767.1"/>
    <property type="molecule type" value="Genomic_DNA"/>
</dbReference>